<dbReference type="PANTHER" id="PTHR33112:SF15">
    <property type="entry name" value="HETEROKARYON INCOMPATIBILITY DOMAIN-CONTAINING PROTEIN"/>
    <property type="match status" value="1"/>
</dbReference>
<organism evidence="1 2">
    <name type="scientific">Scytalidium lignicola</name>
    <name type="common">Hyphomycete</name>
    <dbReference type="NCBI Taxonomy" id="5539"/>
    <lineage>
        <taxon>Eukaryota</taxon>
        <taxon>Fungi</taxon>
        <taxon>Dikarya</taxon>
        <taxon>Ascomycota</taxon>
        <taxon>Pezizomycotina</taxon>
        <taxon>Leotiomycetes</taxon>
        <taxon>Leotiomycetes incertae sedis</taxon>
        <taxon>Scytalidium</taxon>
    </lineage>
</organism>
<evidence type="ECO:0008006" key="3">
    <source>
        <dbReference type="Google" id="ProtNLM"/>
    </source>
</evidence>
<protein>
    <recommendedName>
        <fullName evidence="3">Heterokaryon incompatibility domain-containing protein</fullName>
    </recommendedName>
</protein>
<dbReference type="EMBL" id="NCSJ02000357">
    <property type="protein sequence ID" value="RFU25170.1"/>
    <property type="molecule type" value="Genomic_DNA"/>
</dbReference>
<evidence type="ECO:0000313" key="1">
    <source>
        <dbReference type="EMBL" id="RFU25170.1"/>
    </source>
</evidence>
<keyword evidence="2" id="KW-1185">Reference proteome</keyword>
<reference evidence="1 2" key="1">
    <citation type="submission" date="2018-05" db="EMBL/GenBank/DDBJ databases">
        <title>Draft genome sequence of Scytalidium lignicola DSM 105466, a ubiquitous saprotrophic fungus.</title>
        <authorList>
            <person name="Buettner E."/>
            <person name="Gebauer A.M."/>
            <person name="Hofrichter M."/>
            <person name="Liers C."/>
            <person name="Kellner H."/>
        </authorList>
    </citation>
    <scope>NUCLEOTIDE SEQUENCE [LARGE SCALE GENOMIC DNA]</scope>
    <source>
        <strain evidence="1 2">DSM 105466</strain>
    </source>
</reference>
<name>A0A3E2GVP5_SCYLI</name>
<dbReference type="OrthoDB" id="8300194at2759"/>
<accession>A0A3E2GVP5</accession>
<proteinExistence type="predicted"/>
<dbReference type="PANTHER" id="PTHR33112">
    <property type="entry name" value="DOMAIN PROTEIN, PUTATIVE-RELATED"/>
    <property type="match status" value="1"/>
</dbReference>
<feature type="non-terminal residue" evidence="1">
    <location>
        <position position="178"/>
    </location>
</feature>
<feature type="non-terminal residue" evidence="1">
    <location>
        <position position="1"/>
    </location>
</feature>
<evidence type="ECO:0000313" key="2">
    <source>
        <dbReference type="Proteomes" id="UP000258309"/>
    </source>
</evidence>
<gene>
    <name evidence="1" type="ORF">B7463_g11169</name>
</gene>
<comment type="caution">
    <text evidence="1">The sequence shown here is derived from an EMBL/GenBank/DDBJ whole genome shotgun (WGS) entry which is preliminary data.</text>
</comment>
<dbReference type="Proteomes" id="UP000258309">
    <property type="component" value="Unassembled WGS sequence"/>
</dbReference>
<dbReference type="AlphaFoldDB" id="A0A3E2GVP5"/>
<sequence>MVAIYANSFLTINASASPESEGGRFVKRSSLASTTCKFRPSDSSGDIYVTEYIDEVPFSKSSQDHTGTRAWCLQEIVLPHRVVFYGRKMIGWLCDSKRISQRDGEMGIAPGLRMENMQGKDLHLQRWAFIVMNYIARKLTYDREKLVAIYGLAAHIKVVLEDEYHAGIWRNDMIDGLL</sequence>
<dbReference type="STRING" id="5539.A0A3E2GVP5"/>